<dbReference type="RefSeq" id="WP_122916952.1">
    <property type="nucleotide sequence ID" value="NZ_RHHQ01000006.1"/>
</dbReference>
<evidence type="ECO:0000313" key="1">
    <source>
        <dbReference type="EMBL" id="RNB91100.1"/>
    </source>
</evidence>
<name>A0A3M8DSG5_9BACL</name>
<accession>A0A3M8DSG5</accession>
<dbReference type="EMBL" id="RHHQ01000006">
    <property type="protein sequence ID" value="RNB91100.1"/>
    <property type="molecule type" value="Genomic_DNA"/>
</dbReference>
<organism evidence="1 2">
    <name type="scientific">Brevibacillus fluminis</name>
    <dbReference type="NCBI Taxonomy" id="511487"/>
    <lineage>
        <taxon>Bacteria</taxon>
        <taxon>Bacillati</taxon>
        <taxon>Bacillota</taxon>
        <taxon>Bacilli</taxon>
        <taxon>Bacillales</taxon>
        <taxon>Paenibacillaceae</taxon>
        <taxon>Brevibacillus</taxon>
    </lineage>
</organism>
<reference evidence="1 2" key="1">
    <citation type="submission" date="2018-10" db="EMBL/GenBank/DDBJ databases">
        <title>Phylogenomics of Brevibacillus.</title>
        <authorList>
            <person name="Dunlap C."/>
        </authorList>
    </citation>
    <scope>NUCLEOTIDE SEQUENCE [LARGE SCALE GENOMIC DNA]</scope>
    <source>
        <strain evidence="1 2">JCM 15716</strain>
    </source>
</reference>
<dbReference type="Proteomes" id="UP000271031">
    <property type="component" value="Unassembled WGS sequence"/>
</dbReference>
<sequence length="333" mass="37767">MADVKMLIAELHACIHQPKRELGLTFFHLVYEVEHILDHALDFLEKATGTLMLIWQDKSISSICFTDPDLLTVDGLPLDKWRQLRFFRPELHRLLQTEQMSISPSVPLFDPAIKTIVDCGPQPFIATHFSWRLSYTTRTVVDSLGLYREEQRTIANLQASNPTVPVSWSSSRLPTSAEMKYLSAEHAWYLGQLPDATEGEVLVPAQSAVLLAPDALHSALYPCWHARLLPANFCPDTTHWKSSGEKMFRDWLRSEQQAVFISELTVTPAAKANEPLFVAGRAYVFQHGRLRRYGITTLSLQIHELVRSLQPITIRKIGWNGNGVLSTLWQSPI</sequence>
<gene>
    <name evidence="1" type="ORF">EDM56_05810</name>
</gene>
<keyword evidence="2" id="KW-1185">Reference proteome</keyword>
<protein>
    <submittedName>
        <fullName evidence="1">Uncharacterized protein</fullName>
    </submittedName>
</protein>
<evidence type="ECO:0000313" key="2">
    <source>
        <dbReference type="Proteomes" id="UP000271031"/>
    </source>
</evidence>
<proteinExistence type="predicted"/>
<comment type="caution">
    <text evidence="1">The sequence shown here is derived from an EMBL/GenBank/DDBJ whole genome shotgun (WGS) entry which is preliminary data.</text>
</comment>
<dbReference type="AlphaFoldDB" id="A0A3M8DSG5"/>